<proteinExistence type="predicted"/>
<gene>
    <name evidence="4" type="ORF">NDU88_000708</name>
</gene>
<dbReference type="AlphaFoldDB" id="A0AAV7LWA9"/>
<evidence type="ECO:0000313" key="5">
    <source>
        <dbReference type="Proteomes" id="UP001066276"/>
    </source>
</evidence>
<name>A0AAV7LWA9_PLEWA</name>
<dbReference type="GO" id="GO:0007129">
    <property type="term" value="P:homologous chromosome pairing at meiosis"/>
    <property type="evidence" value="ECO:0007669"/>
    <property type="project" value="TreeGrafter"/>
</dbReference>
<feature type="transmembrane region" description="Helical" evidence="2">
    <location>
        <begin position="265"/>
        <end position="298"/>
    </location>
</feature>
<sequence>MEPFIPENSGDASVTKSSQYTQQNWIIEAEDTKRRQRQEIKDLQEALEKADEENILLLRENASLKEHSKSLQQVSSQSQGLVEELEMVKQQLTVQNETLQAMEANTKELEKKKSQLEQQVEGLSAQIFECSEDNKTLQEELLMLKTMVPELEEKLQRCQLELKENEELCKKKECYMEVMGATIKEYASIIEVLHNKIISLKDQLEKAQQELALNKMEDQVAEYHPPPPASGSLMYEIVQAELEKKLLKTHYENERRKKRLFGLRLLLYMVGRLLGFCQKVLLLQMFLVVCLAVSMFYIHQTDPSYLKEKFFDKSSWMILQQTISPWLTLHSEGLMPM</sequence>
<evidence type="ECO:0000313" key="4">
    <source>
        <dbReference type="EMBL" id="KAJ1095546.1"/>
    </source>
</evidence>
<dbReference type="GO" id="GO:0007015">
    <property type="term" value="P:actin filament organization"/>
    <property type="evidence" value="ECO:0007669"/>
    <property type="project" value="TreeGrafter"/>
</dbReference>
<dbReference type="GO" id="GO:0034993">
    <property type="term" value="C:meiotic nuclear membrane microtubule tethering complex"/>
    <property type="evidence" value="ECO:0007669"/>
    <property type="project" value="InterPro"/>
</dbReference>
<keyword evidence="2" id="KW-0472">Membrane</keyword>
<evidence type="ECO:0000256" key="2">
    <source>
        <dbReference type="SAM" id="Phobius"/>
    </source>
</evidence>
<feature type="domain" description="KASH5-like coiled-coil" evidence="3">
    <location>
        <begin position="34"/>
        <end position="206"/>
    </location>
</feature>
<dbReference type="Proteomes" id="UP001066276">
    <property type="component" value="Chromosome 10"/>
</dbReference>
<dbReference type="GO" id="GO:0005640">
    <property type="term" value="C:nuclear outer membrane"/>
    <property type="evidence" value="ECO:0007669"/>
    <property type="project" value="TreeGrafter"/>
</dbReference>
<dbReference type="EMBL" id="JANPWB010000014">
    <property type="protein sequence ID" value="KAJ1095546.1"/>
    <property type="molecule type" value="Genomic_DNA"/>
</dbReference>
<accession>A0AAV7LWA9</accession>
<reference evidence="4" key="1">
    <citation type="journal article" date="2022" name="bioRxiv">
        <title>Sequencing and chromosome-scale assembly of the giantPleurodeles waltlgenome.</title>
        <authorList>
            <person name="Brown T."/>
            <person name="Elewa A."/>
            <person name="Iarovenko S."/>
            <person name="Subramanian E."/>
            <person name="Araus A.J."/>
            <person name="Petzold A."/>
            <person name="Susuki M."/>
            <person name="Suzuki K.-i.T."/>
            <person name="Hayashi T."/>
            <person name="Toyoda A."/>
            <person name="Oliveira C."/>
            <person name="Osipova E."/>
            <person name="Leigh N.D."/>
            <person name="Simon A."/>
            <person name="Yun M.H."/>
        </authorList>
    </citation>
    <scope>NUCLEOTIDE SEQUENCE</scope>
    <source>
        <strain evidence="4">20211129_DDA</strain>
        <tissue evidence="4">Liver</tissue>
    </source>
</reference>
<dbReference type="GO" id="GO:0051653">
    <property type="term" value="P:spindle localization"/>
    <property type="evidence" value="ECO:0007669"/>
    <property type="project" value="TreeGrafter"/>
</dbReference>
<feature type="coiled-coil region" evidence="1">
    <location>
        <begin position="26"/>
        <end position="257"/>
    </location>
</feature>
<dbReference type="GO" id="GO:0000800">
    <property type="term" value="C:lateral element"/>
    <property type="evidence" value="ECO:0007669"/>
    <property type="project" value="TreeGrafter"/>
</dbReference>
<evidence type="ECO:0000256" key="1">
    <source>
        <dbReference type="SAM" id="Coils"/>
    </source>
</evidence>
<comment type="caution">
    <text evidence="4">The sequence shown here is derived from an EMBL/GenBank/DDBJ whole genome shotgun (WGS) entry which is preliminary data.</text>
</comment>
<keyword evidence="1" id="KW-0175">Coiled coil</keyword>
<dbReference type="GO" id="GO:0090619">
    <property type="term" value="C:meiotic spindle pole"/>
    <property type="evidence" value="ECO:0007669"/>
    <property type="project" value="TreeGrafter"/>
</dbReference>
<keyword evidence="2" id="KW-0812">Transmembrane</keyword>
<dbReference type="PANTHER" id="PTHR47300:SF1">
    <property type="entry name" value="PROTEIN KASH5"/>
    <property type="match status" value="1"/>
</dbReference>
<dbReference type="Pfam" id="PF14662">
    <property type="entry name" value="KASH_CCD"/>
    <property type="match status" value="1"/>
</dbReference>
<dbReference type="GO" id="GO:0000781">
    <property type="term" value="C:chromosome, telomeric region"/>
    <property type="evidence" value="ECO:0007669"/>
    <property type="project" value="TreeGrafter"/>
</dbReference>
<dbReference type="GO" id="GO:0090220">
    <property type="term" value="P:chromosome localization to nuclear envelope involved in homologous chromosome segregation"/>
    <property type="evidence" value="ECO:0007669"/>
    <property type="project" value="TreeGrafter"/>
</dbReference>
<evidence type="ECO:0000259" key="3">
    <source>
        <dbReference type="Pfam" id="PF14662"/>
    </source>
</evidence>
<dbReference type="PANTHER" id="PTHR47300">
    <property type="entry name" value="PROTEIN KASH5"/>
    <property type="match status" value="1"/>
</dbReference>
<keyword evidence="2" id="KW-1133">Transmembrane helix</keyword>
<dbReference type="InterPro" id="IPR028170">
    <property type="entry name" value="KASH5"/>
</dbReference>
<organism evidence="4 5">
    <name type="scientific">Pleurodeles waltl</name>
    <name type="common">Iberian ribbed newt</name>
    <dbReference type="NCBI Taxonomy" id="8319"/>
    <lineage>
        <taxon>Eukaryota</taxon>
        <taxon>Metazoa</taxon>
        <taxon>Chordata</taxon>
        <taxon>Craniata</taxon>
        <taxon>Vertebrata</taxon>
        <taxon>Euteleostomi</taxon>
        <taxon>Amphibia</taxon>
        <taxon>Batrachia</taxon>
        <taxon>Caudata</taxon>
        <taxon>Salamandroidea</taxon>
        <taxon>Salamandridae</taxon>
        <taxon>Pleurodelinae</taxon>
        <taxon>Pleurodeles</taxon>
    </lineage>
</organism>
<dbReference type="GO" id="GO:0034397">
    <property type="term" value="P:telomere localization"/>
    <property type="evidence" value="ECO:0007669"/>
    <property type="project" value="InterPro"/>
</dbReference>
<dbReference type="GO" id="GO:0070840">
    <property type="term" value="F:dynein complex binding"/>
    <property type="evidence" value="ECO:0007669"/>
    <property type="project" value="TreeGrafter"/>
</dbReference>
<keyword evidence="5" id="KW-1185">Reference proteome</keyword>
<protein>
    <recommendedName>
        <fullName evidence="3">KASH5-like coiled-coil domain-containing protein</fullName>
    </recommendedName>
</protein>
<dbReference type="InterPro" id="IPR028168">
    <property type="entry name" value="KASH5_CC"/>
</dbReference>
<dbReference type="GO" id="GO:0051225">
    <property type="term" value="P:spindle assembly"/>
    <property type="evidence" value="ECO:0007669"/>
    <property type="project" value="TreeGrafter"/>
</dbReference>